<dbReference type="SUPFAM" id="SSF53335">
    <property type="entry name" value="S-adenosyl-L-methionine-dependent methyltransferases"/>
    <property type="match status" value="1"/>
</dbReference>
<dbReference type="Gene3D" id="3.40.50.150">
    <property type="entry name" value="Vaccinia Virus protein VP39"/>
    <property type="match status" value="1"/>
</dbReference>
<dbReference type="Proteomes" id="UP000029533">
    <property type="component" value="Unassembled WGS sequence"/>
</dbReference>
<dbReference type="PROSITE" id="PS00092">
    <property type="entry name" value="N6_MTASE"/>
    <property type="match status" value="1"/>
</dbReference>
<accession>A0AAW3FD21</accession>
<evidence type="ECO:0000313" key="1">
    <source>
        <dbReference type="EMBL" id="KGF24829.1"/>
    </source>
</evidence>
<name>A0AAW3FD21_9BACT</name>
<protein>
    <submittedName>
        <fullName evidence="1">Conjugal transfer protein</fullName>
    </submittedName>
</protein>
<dbReference type="GO" id="GO:0003676">
    <property type="term" value="F:nucleic acid binding"/>
    <property type="evidence" value="ECO:0007669"/>
    <property type="project" value="InterPro"/>
</dbReference>
<proteinExistence type="predicted"/>
<dbReference type="InterPro" id="IPR029063">
    <property type="entry name" value="SAM-dependent_MTases_sf"/>
</dbReference>
<evidence type="ECO:0000313" key="2">
    <source>
        <dbReference type="Proteomes" id="UP000029533"/>
    </source>
</evidence>
<comment type="caution">
    <text evidence="1">The sequence shown here is derived from an EMBL/GenBank/DDBJ whole genome shotgun (WGS) entry which is preliminary data.</text>
</comment>
<reference evidence="1 2" key="1">
    <citation type="submission" date="2014-07" db="EMBL/GenBank/DDBJ databases">
        <authorList>
            <person name="McCorrison J."/>
            <person name="Sanka R."/>
            <person name="Torralba M."/>
            <person name="Gillis M."/>
            <person name="Haft D.H."/>
            <person name="Methe B."/>
            <person name="Sutton G."/>
            <person name="Nelson K.E."/>
        </authorList>
    </citation>
    <scope>NUCLEOTIDE SEQUENCE [LARGE SCALE GENOMIC DNA]</scope>
    <source>
        <strain evidence="1 2">DNF00424</strain>
    </source>
</reference>
<organism evidence="1 2">
    <name type="scientific">Prevotella histicola JCM 15637 = DNF00424</name>
    <dbReference type="NCBI Taxonomy" id="1236504"/>
    <lineage>
        <taxon>Bacteria</taxon>
        <taxon>Pseudomonadati</taxon>
        <taxon>Bacteroidota</taxon>
        <taxon>Bacteroidia</taxon>
        <taxon>Bacteroidales</taxon>
        <taxon>Prevotellaceae</taxon>
        <taxon>Prevotella</taxon>
    </lineage>
</organism>
<gene>
    <name evidence="1" type="ORF">HMPREF2132_11055</name>
</gene>
<dbReference type="AlphaFoldDB" id="A0AAW3FD21"/>
<dbReference type="GO" id="GO:0032259">
    <property type="term" value="P:methylation"/>
    <property type="evidence" value="ECO:0007669"/>
    <property type="project" value="InterPro"/>
</dbReference>
<sequence length="183" mass="21000">MLGASNHCEHEREPNEYYATEPKAVELLMDLEAFDKNILEPSCGEGHISDVLKSHGYNVVSRDLIDRGYGDVADFLSDDNTEWNGDIITNPPYKYAQEFVEKALQIIPEGHKVAMFLKVQFLEGKRRRKMFDITPPKRIWVSSSRLKCAMNGEFDKTASSAASYAWFIWEKGFHGDTIVKWFN</sequence>
<dbReference type="EMBL" id="JRNJ01000104">
    <property type="protein sequence ID" value="KGF24829.1"/>
    <property type="molecule type" value="Genomic_DNA"/>
</dbReference>
<dbReference type="GO" id="GO:0008168">
    <property type="term" value="F:methyltransferase activity"/>
    <property type="evidence" value="ECO:0007669"/>
    <property type="project" value="InterPro"/>
</dbReference>
<dbReference type="InterPro" id="IPR002052">
    <property type="entry name" value="DNA_methylase_N6_adenine_CS"/>
</dbReference>